<keyword evidence="3" id="KW-1185">Reference proteome</keyword>
<dbReference type="InterPro" id="IPR025350">
    <property type="entry name" value="DUF4254"/>
</dbReference>
<name>A0ABS6AX17_9NOCA</name>
<reference evidence="1 3" key="1">
    <citation type="submission" date="2021-06" db="EMBL/GenBank/DDBJ databases">
        <title>Actinomycetes sequencing.</title>
        <authorList>
            <person name="Shan Q."/>
        </authorList>
    </citation>
    <scope>NUCLEOTIDE SEQUENCE [LARGE SCALE GENOMIC DNA]</scope>
    <source>
        <strain evidence="1 3">NEAU-G5</strain>
    </source>
</reference>
<protein>
    <submittedName>
        <fullName evidence="1">DUF4254 domain-containing protein</fullName>
    </submittedName>
</protein>
<evidence type="ECO:0000313" key="2">
    <source>
        <dbReference type="EMBL" id="MBU3065551.1"/>
    </source>
</evidence>
<comment type="caution">
    <text evidence="1">The sequence shown here is derived from an EMBL/GenBank/DDBJ whole genome shotgun (WGS) entry which is preliminary data.</text>
</comment>
<evidence type="ECO:0000313" key="1">
    <source>
        <dbReference type="EMBL" id="MBU3062615.1"/>
    </source>
</evidence>
<gene>
    <name evidence="1" type="ORF">KO481_13920</name>
    <name evidence="2" type="ORF">KO481_28990</name>
</gene>
<dbReference type="EMBL" id="JAHKNI010000004">
    <property type="protein sequence ID" value="MBU3062615.1"/>
    <property type="molecule type" value="Genomic_DNA"/>
</dbReference>
<dbReference type="Proteomes" id="UP000733379">
    <property type="component" value="Unassembled WGS sequence"/>
</dbReference>
<evidence type="ECO:0000313" key="3">
    <source>
        <dbReference type="Proteomes" id="UP000733379"/>
    </source>
</evidence>
<dbReference type="EMBL" id="JAHKNI010000011">
    <property type="protein sequence ID" value="MBU3065551.1"/>
    <property type="molecule type" value="Genomic_DNA"/>
</dbReference>
<organism evidence="1 3">
    <name type="scientific">Nocardia albiluteola</name>
    <dbReference type="NCBI Taxonomy" id="2842303"/>
    <lineage>
        <taxon>Bacteria</taxon>
        <taxon>Bacillati</taxon>
        <taxon>Actinomycetota</taxon>
        <taxon>Actinomycetes</taxon>
        <taxon>Mycobacteriales</taxon>
        <taxon>Nocardiaceae</taxon>
        <taxon>Nocardia</taxon>
    </lineage>
</organism>
<sequence length="191" mass="20447">MATEYAGSRIGSDELPSVVELLRAFRAPVDGRGPAHGRHRPVLDAAHELVGCHERRYLALAAAHAPGAGSDQRAHYSQLVDDIDAERAKQVAGIDIWVADNIAHRSGASLHTETLGAVIDRMAAKWVAAQDALGLPCTAVKSGARTRAGIGGPHGVDAQAHLHWVQLAELADGYKDLITDVTEHRRRLPVF</sequence>
<accession>A0ABS6AX17</accession>
<proteinExistence type="predicted"/>
<dbReference type="Pfam" id="PF14063">
    <property type="entry name" value="DUF4254"/>
    <property type="match status" value="1"/>
</dbReference>
<dbReference type="RefSeq" id="WP_215917529.1">
    <property type="nucleotide sequence ID" value="NZ_JAHKNI010000004.1"/>
</dbReference>